<dbReference type="AlphaFoldDB" id="A0A1S7FVW1"/>
<dbReference type="Proteomes" id="UP000223060">
    <property type="component" value="Chromosome"/>
</dbReference>
<name>A0A1S7FVW1_9LIST</name>
<sequence>MDRDDVLELAKNINHEYETGIWSEINSFFGYREDVAGFDLVFNRDGDFFQLDVRMKSFSHHSADDLFLALVRFIEYKEATFYVQERTENMTIFLMLSCMHGKKGFLLDLKFG</sequence>
<dbReference type="EMBL" id="CP011102">
    <property type="protein sequence ID" value="AQY51475.1"/>
    <property type="molecule type" value="Genomic_DNA"/>
</dbReference>
<gene>
    <name evidence="1" type="ORF">UE46_10790</name>
</gene>
<protein>
    <submittedName>
        <fullName evidence="1">Uncharacterized protein</fullName>
    </submittedName>
</protein>
<proteinExistence type="predicted"/>
<reference evidence="2" key="1">
    <citation type="submission" date="2015-03" db="EMBL/GenBank/DDBJ databases">
        <authorList>
            <person name="Ferrari E."/>
            <person name="Walter M.C."/>
            <person name="Huptas C."/>
            <person name="Scherer S."/>
            <person name="Mueller-Herbst S."/>
        </authorList>
    </citation>
    <scope>NUCLEOTIDE SEQUENCE [LARGE SCALE GENOMIC DNA]</scope>
    <source>
        <strain evidence="2">LWP01</strain>
    </source>
</reference>
<dbReference type="KEGG" id="lwi:UE46_10790"/>
<evidence type="ECO:0000313" key="2">
    <source>
        <dbReference type="Proteomes" id="UP000223060"/>
    </source>
</evidence>
<evidence type="ECO:0000313" key="1">
    <source>
        <dbReference type="EMBL" id="AQY51475.1"/>
    </source>
</evidence>
<dbReference type="RefSeq" id="WP_036062819.1">
    <property type="nucleotide sequence ID" value="NZ_CP011102.1"/>
</dbReference>
<organism evidence="1 2">
    <name type="scientific">Listeria weihenstephanensis</name>
    <dbReference type="NCBI Taxonomy" id="1006155"/>
    <lineage>
        <taxon>Bacteria</taxon>
        <taxon>Bacillati</taxon>
        <taxon>Bacillota</taxon>
        <taxon>Bacilli</taxon>
        <taxon>Bacillales</taxon>
        <taxon>Listeriaceae</taxon>
        <taxon>Listeria</taxon>
    </lineage>
</organism>
<keyword evidence="2" id="KW-1185">Reference proteome</keyword>
<accession>A0A1S7FVW1</accession>